<feature type="transmembrane region" description="Helical" evidence="2">
    <location>
        <begin position="332"/>
        <end position="350"/>
    </location>
</feature>
<dbReference type="OrthoDB" id="74847at2759"/>
<dbReference type="EMBL" id="ANJA01002138">
    <property type="protein sequence ID" value="ETO71851.1"/>
    <property type="molecule type" value="Genomic_DNA"/>
</dbReference>
<evidence type="ECO:0008006" key="5">
    <source>
        <dbReference type="Google" id="ProtNLM"/>
    </source>
</evidence>
<feature type="compositionally biased region" description="Basic and acidic residues" evidence="1">
    <location>
        <begin position="115"/>
        <end position="128"/>
    </location>
</feature>
<evidence type="ECO:0000313" key="3">
    <source>
        <dbReference type="EMBL" id="ETO71851.1"/>
    </source>
</evidence>
<evidence type="ECO:0000256" key="1">
    <source>
        <dbReference type="SAM" id="MobiDB-lite"/>
    </source>
</evidence>
<feature type="compositionally biased region" description="Polar residues" evidence="1">
    <location>
        <begin position="38"/>
        <end position="53"/>
    </location>
</feature>
<feature type="compositionally biased region" description="Basic and acidic residues" evidence="1">
    <location>
        <begin position="79"/>
        <end position="94"/>
    </location>
</feature>
<feature type="transmembrane region" description="Helical" evidence="2">
    <location>
        <begin position="162"/>
        <end position="184"/>
    </location>
</feature>
<reference evidence="3 4" key="1">
    <citation type="submission" date="2013-11" db="EMBL/GenBank/DDBJ databases">
        <title>The Genome Sequence of Phytophthora parasitica P1976.</title>
        <authorList>
            <consortium name="The Broad Institute Genomics Platform"/>
            <person name="Russ C."/>
            <person name="Tyler B."/>
            <person name="Panabieres F."/>
            <person name="Shan W."/>
            <person name="Tripathy S."/>
            <person name="Grunwald N."/>
            <person name="Machado M."/>
            <person name="Johnson C.S."/>
            <person name="Walker B."/>
            <person name="Young S."/>
            <person name="Zeng Q."/>
            <person name="Gargeya S."/>
            <person name="Fitzgerald M."/>
            <person name="Haas B."/>
            <person name="Abouelleil A."/>
            <person name="Allen A.W."/>
            <person name="Alvarado L."/>
            <person name="Arachchi H.M."/>
            <person name="Berlin A.M."/>
            <person name="Chapman S.B."/>
            <person name="Gainer-Dewar J."/>
            <person name="Goldberg J."/>
            <person name="Griggs A."/>
            <person name="Gujja S."/>
            <person name="Hansen M."/>
            <person name="Howarth C."/>
            <person name="Imamovic A."/>
            <person name="Ireland A."/>
            <person name="Larimer J."/>
            <person name="McCowan C."/>
            <person name="Murphy C."/>
            <person name="Pearson M."/>
            <person name="Poon T.W."/>
            <person name="Priest M."/>
            <person name="Roberts A."/>
            <person name="Saif S."/>
            <person name="Shea T."/>
            <person name="Sisk P."/>
            <person name="Sykes S."/>
            <person name="Wortman J."/>
            <person name="Nusbaum C."/>
            <person name="Birren B."/>
        </authorList>
    </citation>
    <scope>NUCLEOTIDE SEQUENCE [LARGE SCALE GENOMIC DNA]</scope>
    <source>
        <strain evidence="3 4">P1976</strain>
    </source>
</reference>
<evidence type="ECO:0000256" key="2">
    <source>
        <dbReference type="SAM" id="Phobius"/>
    </source>
</evidence>
<feature type="region of interest" description="Disordered" evidence="1">
    <location>
        <begin position="1"/>
        <end position="24"/>
    </location>
</feature>
<comment type="caution">
    <text evidence="3">The sequence shown here is derived from an EMBL/GenBank/DDBJ whole genome shotgun (WGS) entry which is preliminary data.</text>
</comment>
<organism evidence="3 4">
    <name type="scientific">Phytophthora nicotianae P1976</name>
    <dbReference type="NCBI Taxonomy" id="1317066"/>
    <lineage>
        <taxon>Eukaryota</taxon>
        <taxon>Sar</taxon>
        <taxon>Stramenopiles</taxon>
        <taxon>Oomycota</taxon>
        <taxon>Peronosporomycetes</taxon>
        <taxon>Peronosporales</taxon>
        <taxon>Peronosporaceae</taxon>
        <taxon>Phytophthora</taxon>
    </lineage>
</organism>
<dbReference type="AlphaFoldDB" id="A0A080ZYZ0"/>
<keyword evidence="2" id="KW-1133">Transmembrane helix</keyword>
<proteinExistence type="predicted"/>
<keyword evidence="2" id="KW-0812">Transmembrane</keyword>
<protein>
    <recommendedName>
        <fullName evidence="5">Transmembrane protein</fullName>
    </recommendedName>
</protein>
<evidence type="ECO:0000313" key="4">
    <source>
        <dbReference type="Proteomes" id="UP000028582"/>
    </source>
</evidence>
<feature type="region of interest" description="Disordered" evidence="1">
    <location>
        <begin position="38"/>
        <end position="128"/>
    </location>
</feature>
<gene>
    <name evidence="3" type="ORF">F444_11894</name>
</gene>
<sequence>MENEPTKRGLTAAEKRAARRARVLQDGESRLKLLKGQISSLKTPTNESPSLEQQLDDGVDELVAASDSDPADPPTELKIPPRVDPAQRRRDAAARRRRKEQMVQEMLGSNAPANEVKEEETPTDQEKPQKVLEALKAPSTATEPMFSRHTTALKLLSLEEKLVLLLIVAAAVYTAMCMDLRSIAASLAADDQLFVSYQDLITKGVPMESIRQQFEREQVAPAVRQKLEHLLTQQLKMEAMETTTTSSGWLPDVADLGFFFTSLVANPPIALCVLLVRLVVSTGAKAVHKALDLPDVKSPQEGDLGFLANMALSSRPVLKEFLVKGRKSLDDVFVFIFALVVFVAIRAIWIS</sequence>
<keyword evidence="2" id="KW-0472">Membrane</keyword>
<name>A0A080ZYZ0_PHYNI</name>
<feature type="transmembrane region" description="Helical" evidence="2">
    <location>
        <begin position="256"/>
        <end position="280"/>
    </location>
</feature>
<accession>A0A080ZYZ0</accession>
<dbReference type="Proteomes" id="UP000028582">
    <property type="component" value="Unassembled WGS sequence"/>
</dbReference>